<gene>
    <name evidence="2" type="ORF">SAMN05421541_106257</name>
</gene>
<evidence type="ECO:0000313" key="2">
    <source>
        <dbReference type="EMBL" id="SFF13037.1"/>
    </source>
</evidence>
<name>A0A1I2G7X3_9ACTN</name>
<dbReference type="EMBL" id="FONV01000006">
    <property type="protein sequence ID" value="SFF13037.1"/>
    <property type="molecule type" value="Genomic_DNA"/>
</dbReference>
<keyword evidence="3" id="KW-1185">Reference proteome</keyword>
<dbReference type="RefSeq" id="WP_143133803.1">
    <property type="nucleotide sequence ID" value="NZ_BOMT01000023.1"/>
</dbReference>
<keyword evidence="1" id="KW-0812">Transmembrane</keyword>
<dbReference type="STRING" id="35752.SAMN05421541_106257"/>
<keyword evidence="1" id="KW-1133">Transmembrane helix</keyword>
<feature type="transmembrane region" description="Helical" evidence="1">
    <location>
        <begin position="22"/>
        <end position="42"/>
    </location>
</feature>
<proteinExistence type="predicted"/>
<dbReference type="OrthoDB" id="9843691at2"/>
<protein>
    <submittedName>
        <fullName evidence="2">Uncharacterized protein</fullName>
    </submittedName>
</protein>
<evidence type="ECO:0000313" key="3">
    <source>
        <dbReference type="Proteomes" id="UP000199645"/>
    </source>
</evidence>
<dbReference type="AlphaFoldDB" id="A0A1I2G7X3"/>
<keyword evidence="1" id="KW-0472">Membrane</keyword>
<reference evidence="2 3" key="1">
    <citation type="submission" date="2016-10" db="EMBL/GenBank/DDBJ databases">
        <authorList>
            <person name="de Groot N.N."/>
        </authorList>
    </citation>
    <scope>NUCLEOTIDE SEQUENCE [LARGE SCALE GENOMIC DNA]</scope>
    <source>
        <strain evidence="2 3">DSM 43019</strain>
    </source>
</reference>
<evidence type="ECO:0000256" key="1">
    <source>
        <dbReference type="SAM" id="Phobius"/>
    </source>
</evidence>
<organism evidence="2 3">
    <name type="scientific">Actinoplanes philippinensis</name>
    <dbReference type="NCBI Taxonomy" id="35752"/>
    <lineage>
        <taxon>Bacteria</taxon>
        <taxon>Bacillati</taxon>
        <taxon>Actinomycetota</taxon>
        <taxon>Actinomycetes</taxon>
        <taxon>Micromonosporales</taxon>
        <taxon>Micromonosporaceae</taxon>
        <taxon>Actinoplanes</taxon>
    </lineage>
</organism>
<accession>A0A1I2G7X3</accession>
<dbReference type="Proteomes" id="UP000199645">
    <property type="component" value="Unassembled WGS sequence"/>
</dbReference>
<sequence>MLTTQENPDPPTNAIQRNQLRVARWATLLAVPGVLIAGITYYEQHSKDLEQDADRVVYWEDGPYVDKADPNKHVTRITVRNTSSQPVTDVVLQAIGDDTAYRPQVVVATVPPCREMVIWVQRDTLQEAWRRMGKPIALADVPLWRTARMDFTVGGESWERTRAGLAPRPARPYDTWPPQGLTAARIVKNPEATAIPCGNA</sequence>